<proteinExistence type="predicted"/>
<evidence type="ECO:0000313" key="1">
    <source>
        <dbReference type="EMBL" id="JAD62807.1"/>
    </source>
</evidence>
<reference evidence="1" key="1">
    <citation type="submission" date="2014-09" db="EMBL/GenBank/DDBJ databases">
        <authorList>
            <person name="Magalhaes I.L.F."/>
            <person name="Oliveira U."/>
            <person name="Santos F.R."/>
            <person name="Vidigal T.H.D.A."/>
            <person name="Brescovit A.D."/>
            <person name="Santos A.J."/>
        </authorList>
    </citation>
    <scope>NUCLEOTIDE SEQUENCE</scope>
    <source>
        <tissue evidence="1">Shoot tissue taken approximately 20 cm above the soil surface</tissue>
    </source>
</reference>
<reference evidence="1" key="2">
    <citation type="journal article" date="2015" name="Data Brief">
        <title>Shoot transcriptome of the giant reed, Arundo donax.</title>
        <authorList>
            <person name="Barrero R.A."/>
            <person name="Guerrero F.D."/>
            <person name="Moolhuijzen P."/>
            <person name="Goolsby J.A."/>
            <person name="Tidwell J."/>
            <person name="Bellgard S.E."/>
            <person name="Bellgard M.I."/>
        </authorList>
    </citation>
    <scope>NUCLEOTIDE SEQUENCE</scope>
    <source>
        <tissue evidence="1">Shoot tissue taken approximately 20 cm above the soil surface</tissue>
    </source>
</reference>
<dbReference type="EMBL" id="GBRH01235088">
    <property type="protein sequence ID" value="JAD62807.1"/>
    <property type="molecule type" value="Transcribed_RNA"/>
</dbReference>
<organism evidence="1">
    <name type="scientific">Arundo donax</name>
    <name type="common">Giant reed</name>
    <name type="synonym">Donax arundinaceus</name>
    <dbReference type="NCBI Taxonomy" id="35708"/>
    <lineage>
        <taxon>Eukaryota</taxon>
        <taxon>Viridiplantae</taxon>
        <taxon>Streptophyta</taxon>
        <taxon>Embryophyta</taxon>
        <taxon>Tracheophyta</taxon>
        <taxon>Spermatophyta</taxon>
        <taxon>Magnoliopsida</taxon>
        <taxon>Liliopsida</taxon>
        <taxon>Poales</taxon>
        <taxon>Poaceae</taxon>
        <taxon>PACMAD clade</taxon>
        <taxon>Arundinoideae</taxon>
        <taxon>Arundineae</taxon>
        <taxon>Arundo</taxon>
    </lineage>
</organism>
<protein>
    <submittedName>
        <fullName evidence="1">Uncharacterized protein</fullName>
    </submittedName>
</protein>
<accession>A0A0A9BU58</accession>
<dbReference type="AlphaFoldDB" id="A0A0A9BU58"/>
<sequence length="47" mass="5517">MLNKYIKLSVSRWIRCSTVRISRNQKLATTDIKFMYRGAVKSPVLDK</sequence>
<name>A0A0A9BU58_ARUDO</name>